<gene>
    <name evidence="4" type="ORF">PENTCL1PPCAC_23399</name>
</gene>
<evidence type="ECO:0000256" key="1">
    <source>
        <dbReference type="ARBA" id="ARBA00023157"/>
    </source>
</evidence>
<feature type="domain" description="Saposin B-type" evidence="3">
    <location>
        <begin position="37"/>
        <end position="121"/>
    </location>
</feature>
<keyword evidence="5" id="KW-1185">Reference proteome</keyword>
<protein>
    <recommendedName>
        <fullName evidence="3">Saposin B-type domain-containing protein</fullName>
    </recommendedName>
</protein>
<dbReference type="Gene3D" id="1.10.225.10">
    <property type="entry name" value="Saposin-like"/>
    <property type="match status" value="1"/>
</dbReference>
<dbReference type="InterPro" id="IPR011001">
    <property type="entry name" value="Saposin-like"/>
</dbReference>
<dbReference type="InterPro" id="IPR008139">
    <property type="entry name" value="SaposinB_dom"/>
</dbReference>
<dbReference type="SMART" id="SM00741">
    <property type="entry name" value="SapB"/>
    <property type="match status" value="1"/>
</dbReference>
<dbReference type="PROSITE" id="PS50015">
    <property type="entry name" value="SAP_B"/>
    <property type="match status" value="1"/>
</dbReference>
<dbReference type="SUPFAM" id="SSF47862">
    <property type="entry name" value="Saposin"/>
    <property type="match status" value="1"/>
</dbReference>
<feature type="signal peptide" evidence="2">
    <location>
        <begin position="1"/>
        <end position="23"/>
    </location>
</feature>
<evidence type="ECO:0000313" key="5">
    <source>
        <dbReference type="Proteomes" id="UP001432027"/>
    </source>
</evidence>
<feature type="non-terminal residue" evidence="4">
    <location>
        <position position="1"/>
    </location>
</feature>
<proteinExistence type="predicted"/>
<accession>A0AAV5U4A4</accession>
<organism evidence="4 5">
    <name type="scientific">Pristionchus entomophagus</name>
    <dbReference type="NCBI Taxonomy" id="358040"/>
    <lineage>
        <taxon>Eukaryota</taxon>
        <taxon>Metazoa</taxon>
        <taxon>Ecdysozoa</taxon>
        <taxon>Nematoda</taxon>
        <taxon>Chromadorea</taxon>
        <taxon>Rhabditida</taxon>
        <taxon>Rhabditina</taxon>
        <taxon>Diplogasteromorpha</taxon>
        <taxon>Diplogasteroidea</taxon>
        <taxon>Neodiplogasteridae</taxon>
        <taxon>Pristionchus</taxon>
    </lineage>
</organism>
<dbReference type="EMBL" id="BTSX01000005">
    <property type="protein sequence ID" value="GMT01225.1"/>
    <property type="molecule type" value="Genomic_DNA"/>
</dbReference>
<dbReference type="AlphaFoldDB" id="A0AAV5U4A4"/>
<keyword evidence="2" id="KW-0732">Signal</keyword>
<feature type="chain" id="PRO_5043663643" description="Saposin B-type domain-containing protein" evidence="2">
    <location>
        <begin position="24"/>
        <end position="126"/>
    </location>
</feature>
<comment type="caution">
    <text evidence="4">The sequence shown here is derived from an EMBL/GenBank/DDBJ whole genome shotgun (WGS) entry which is preliminary data.</text>
</comment>
<reference evidence="4" key="1">
    <citation type="submission" date="2023-10" db="EMBL/GenBank/DDBJ databases">
        <title>Genome assembly of Pristionchus species.</title>
        <authorList>
            <person name="Yoshida K."/>
            <person name="Sommer R.J."/>
        </authorList>
    </citation>
    <scope>NUCLEOTIDE SEQUENCE</scope>
    <source>
        <strain evidence="4">RS0144</strain>
    </source>
</reference>
<evidence type="ECO:0000313" key="4">
    <source>
        <dbReference type="EMBL" id="GMT01225.1"/>
    </source>
</evidence>
<sequence>LSFSSTMHRSALVLCLSLALLSATVIPSKNLLAAAPTTALCNTCIGFVTEVKNIVDSNYDDTKQALLNACNRFFSFIPLLEYQCDVIVVYDIASLLHSIDRHTENPQGACYDFFHLCDKPSKPRPY</sequence>
<keyword evidence="1" id="KW-1015">Disulfide bond</keyword>
<dbReference type="Proteomes" id="UP001432027">
    <property type="component" value="Unassembled WGS sequence"/>
</dbReference>
<name>A0AAV5U4A4_9BILA</name>
<evidence type="ECO:0000259" key="3">
    <source>
        <dbReference type="PROSITE" id="PS50015"/>
    </source>
</evidence>
<evidence type="ECO:0000256" key="2">
    <source>
        <dbReference type="SAM" id="SignalP"/>
    </source>
</evidence>